<keyword evidence="3" id="KW-1185">Reference proteome</keyword>
<proteinExistence type="predicted"/>
<feature type="non-terminal residue" evidence="2">
    <location>
        <position position="1"/>
    </location>
</feature>
<evidence type="ECO:0000313" key="3">
    <source>
        <dbReference type="Proteomes" id="UP001140094"/>
    </source>
</evidence>
<organism evidence="2 3">
    <name type="scientific">Coemansia guatemalensis</name>
    <dbReference type="NCBI Taxonomy" id="2761395"/>
    <lineage>
        <taxon>Eukaryota</taxon>
        <taxon>Fungi</taxon>
        <taxon>Fungi incertae sedis</taxon>
        <taxon>Zoopagomycota</taxon>
        <taxon>Kickxellomycotina</taxon>
        <taxon>Kickxellomycetes</taxon>
        <taxon>Kickxellales</taxon>
        <taxon>Kickxellaceae</taxon>
        <taxon>Coemansia</taxon>
    </lineage>
</organism>
<reference evidence="2" key="1">
    <citation type="submission" date="2022-07" db="EMBL/GenBank/DDBJ databases">
        <title>Phylogenomic reconstructions and comparative analyses of Kickxellomycotina fungi.</title>
        <authorList>
            <person name="Reynolds N.K."/>
            <person name="Stajich J.E."/>
            <person name="Barry K."/>
            <person name="Grigoriev I.V."/>
            <person name="Crous P."/>
            <person name="Smith M.E."/>
        </authorList>
    </citation>
    <scope>NUCLEOTIDE SEQUENCE</scope>
    <source>
        <strain evidence="2">NRRL 1565</strain>
    </source>
</reference>
<feature type="region of interest" description="Disordered" evidence="1">
    <location>
        <begin position="213"/>
        <end position="325"/>
    </location>
</feature>
<accession>A0A9W8HYV9</accession>
<evidence type="ECO:0000256" key="1">
    <source>
        <dbReference type="SAM" id="MobiDB-lite"/>
    </source>
</evidence>
<dbReference type="EMBL" id="JANBUO010001485">
    <property type="protein sequence ID" value="KAJ2798069.1"/>
    <property type="molecule type" value="Genomic_DNA"/>
</dbReference>
<evidence type="ECO:0000313" key="2">
    <source>
        <dbReference type="EMBL" id="KAJ2798069.1"/>
    </source>
</evidence>
<dbReference type="OrthoDB" id="5566886at2759"/>
<sequence length="360" mass="40283">VLARTTQPLGARSRRINLWGLSEDEMWQKRHQWNKDVGRTMEVLYVHMMFEMTRVKAHRIGLMMLLHEDLDMVRNFQYSKAFTVQDLPRLAHKAPLNDTYEEDRELFHNLAEAANEAASHVYDMLKFNYQFGFDLHAYSTIIISTLLQVSLVYVGQVQSGDTRLAWHAMLRLARILGMIRSLDRWGPALYIFTNILKALGRPELILRVPSPETRAQLSADTRKPAVSGERAMSVDSSATGEAGTCMDSCCQSPTNAPADGNDGTATSSQISSSKGKRKNAGDDAHGDEKRYEFSDHHHGDPHSVSSQTGSPVSDEDDVTNPFPPDHVISHIMREQKVSTATFFSPTLPILAASLLRTNST</sequence>
<feature type="compositionally biased region" description="Basic and acidic residues" evidence="1">
    <location>
        <begin position="279"/>
        <end position="301"/>
    </location>
</feature>
<dbReference type="AlphaFoldDB" id="A0A9W8HYV9"/>
<name>A0A9W8HYV9_9FUNG</name>
<comment type="caution">
    <text evidence="2">The sequence shown here is derived from an EMBL/GenBank/DDBJ whole genome shotgun (WGS) entry which is preliminary data.</text>
</comment>
<gene>
    <name evidence="2" type="ORF">H4R20_004955</name>
</gene>
<dbReference type="Proteomes" id="UP001140094">
    <property type="component" value="Unassembled WGS sequence"/>
</dbReference>
<protein>
    <submittedName>
        <fullName evidence="2">Uncharacterized protein</fullName>
    </submittedName>
</protein>
<feature type="compositionally biased region" description="Polar residues" evidence="1">
    <location>
        <begin position="263"/>
        <end position="273"/>
    </location>
</feature>